<accession>A0ABT5A8P8</accession>
<proteinExistence type="predicted"/>
<dbReference type="RefSeq" id="WP_271805732.1">
    <property type="nucleotide sequence ID" value="NZ_JAQMTU010000078.1"/>
</dbReference>
<dbReference type="Proteomes" id="UP001212123">
    <property type="component" value="Unassembled WGS sequence"/>
</dbReference>
<comment type="caution">
    <text evidence="1">The sequence shown here is derived from an EMBL/GenBank/DDBJ whole genome shotgun (WGS) entry which is preliminary data.</text>
</comment>
<evidence type="ECO:0000313" key="2">
    <source>
        <dbReference type="Proteomes" id="UP001212123"/>
    </source>
</evidence>
<evidence type="ECO:0000313" key="1">
    <source>
        <dbReference type="EMBL" id="MDB9487557.1"/>
    </source>
</evidence>
<organism evidence="1 2">
    <name type="scientific">Dolichospermum circinale CS-537/01</name>
    <dbReference type="NCBI Taxonomy" id="3021739"/>
    <lineage>
        <taxon>Bacteria</taxon>
        <taxon>Bacillati</taxon>
        <taxon>Cyanobacteriota</taxon>
        <taxon>Cyanophyceae</taxon>
        <taxon>Nostocales</taxon>
        <taxon>Aphanizomenonaceae</taxon>
        <taxon>Dolichospermum</taxon>
        <taxon>Dolichospermum circinale</taxon>
    </lineage>
</organism>
<gene>
    <name evidence="1" type="ORF">PN492_13535</name>
</gene>
<dbReference type="EMBL" id="JAQMTU010000078">
    <property type="protein sequence ID" value="MDB9487557.1"/>
    <property type="molecule type" value="Genomic_DNA"/>
</dbReference>
<keyword evidence="2" id="KW-1185">Reference proteome</keyword>
<sequence>MAIKFENTRYVEDGSSGAILTVATLAVWDCVKQEWKKNTQIVLRNTMLTALHPANHFCIGEIPVTTKDSSFLNPFKPDGEEYAFFLDLASGSRSHGRFTFTNQRTIGKKYYGTEKKDQWKRIIYGSILHTGCKKLIYMKLNYVVVDDENLKDGKPFDDPINNIHWETGDSHAKASKKLMSLLGLPVQEAKFDPDTGEIIEPEIVDIEKPIQFRAGFRNNDGLTEWVGKGTVAYNSALDTHAGNFDLVIPLSFLKGNKPILGNHQGKLLFGLVFDGEIRRAKPGWMLLQWFTFEQLQEDGIISTLGEKCEQLSEAFDSIVKLAKVIGVSQEEAEAEIIDVNDKLESEAEYVNTMVRIITADKNGVLLLHPYIVSRVKDRVRALWLNLAKAAGIRFYSVMAQPDESLAKYNIVHPDGSIGGLKIFCAPDFKQGEYILFVNPMRHWGDCQIWENRHEGTYVNATGIMAAPKKLLLTLGRDTDGDFLQLINTKSYPNLTDAIKKFKKAPVTVKFPKMALQGNLQQIAIKSMTDLTGVVASLLARARVAGVEGIVLLIPPGGEQKSPKEMPIIDFLSQQVQIAVDSLKSAYPNNVNGLNAVKEYLDSIENSQAAWLKDFKSKDCYRIRPCEVEEQAKDTISRIVKFVNVWYKTPQLPEEISPEPYEFTLFSQVNVDEKQIYEAILVRSQYRAAMADAFEWRDANDGDSTRIREVSKLFKSKKDEILSTKIDGKSFTVESWAAAYWRGCHQASSGGAGLVFTLFADEIVAELGDIKLSESKVLHLYAVNKGKWSMHKDGKIWNGHEVQIRIAFYTFNGKQLLCADMAYSGAKVQLGFHILGCVKQSYYPYYPVGMTKTMKIYATAFNRTSGMVSEVILFDPSVPQWQIDEWLNFK</sequence>
<reference evidence="1 2" key="1">
    <citation type="submission" date="2023-01" db="EMBL/GenBank/DDBJ databases">
        <title>Genomes from the Australian National Cyanobacteria Reference Collection.</title>
        <authorList>
            <person name="Willis A."/>
            <person name="Lee E.M.F."/>
        </authorList>
    </citation>
    <scope>NUCLEOTIDE SEQUENCE [LARGE SCALE GENOMIC DNA]</scope>
    <source>
        <strain evidence="1 2">CS-537/01</strain>
    </source>
</reference>
<name>A0ABT5A8P8_9CYAN</name>
<protein>
    <submittedName>
        <fullName evidence="1">Uncharacterized protein</fullName>
    </submittedName>
</protein>